<dbReference type="RefSeq" id="WP_314514221.1">
    <property type="nucleotide sequence ID" value="NZ_JASJOU010000008.1"/>
</dbReference>
<gene>
    <name evidence="1" type="ORF">QNI22_23250</name>
</gene>
<evidence type="ECO:0000313" key="2">
    <source>
        <dbReference type="Proteomes" id="UP001232063"/>
    </source>
</evidence>
<dbReference type="Proteomes" id="UP001232063">
    <property type="component" value="Unassembled WGS sequence"/>
</dbReference>
<accession>A0AAE3RA88</accession>
<reference evidence="1" key="1">
    <citation type="submission" date="2023-05" db="EMBL/GenBank/DDBJ databases">
        <authorList>
            <person name="Zhang X."/>
        </authorList>
    </citation>
    <scope>NUCLEOTIDE SEQUENCE</scope>
    <source>
        <strain evidence="1">BD1B2-1</strain>
    </source>
</reference>
<organism evidence="1 2">
    <name type="scientific">Xanthocytophaga agilis</name>
    <dbReference type="NCBI Taxonomy" id="3048010"/>
    <lineage>
        <taxon>Bacteria</taxon>
        <taxon>Pseudomonadati</taxon>
        <taxon>Bacteroidota</taxon>
        <taxon>Cytophagia</taxon>
        <taxon>Cytophagales</taxon>
        <taxon>Rhodocytophagaceae</taxon>
        <taxon>Xanthocytophaga</taxon>
    </lineage>
</organism>
<name>A0AAE3RA88_9BACT</name>
<dbReference type="EMBL" id="JASJOU010000008">
    <property type="protein sequence ID" value="MDJ1503603.1"/>
    <property type="molecule type" value="Genomic_DNA"/>
</dbReference>
<protein>
    <recommendedName>
        <fullName evidence="3">N-acetylmuramoyl-L-alanine amidase domain-containing protein</fullName>
    </recommendedName>
</protein>
<evidence type="ECO:0000313" key="1">
    <source>
        <dbReference type="EMBL" id="MDJ1503603.1"/>
    </source>
</evidence>
<sequence>MDSSHKMPLDSRTPQQISTMLDIISEVLGYAPNVKIAGHNQFDNKGCPSFFVPT</sequence>
<comment type="caution">
    <text evidence="1">The sequence shown here is derived from an EMBL/GenBank/DDBJ whole genome shotgun (WGS) entry which is preliminary data.</text>
</comment>
<dbReference type="GO" id="GO:0008745">
    <property type="term" value="F:N-acetylmuramoyl-L-alanine amidase activity"/>
    <property type="evidence" value="ECO:0007669"/>
    <property type="project" value="InterPro"/>
</dbReference>
<dbReference type="AlphaFoldDB" id="A0AAE3RA88"/>
<proteinExistence type="predicted"/>
<keyword evidence="2" id="KW-1185">Reference proteome</keyword>
<dbReference type="SUPFAM" id="SSF55846">
    <property type="entry name" value="N-acetylmuramoyl-L-alanine amidase-like"/>
    <property type="match status" value="1"/>
</dbReference>
<evidence type="ECO:0008006" key="3">
    <source>
        <dbReference type="Google" id="ProtNLM"/>
    </source>
</evidence>
<dbReference type="InterPro" id="IPR036505">
    <property type="entry name" value="Amidase/PGRP_sf"/>
</dbReference>
<dbReference type="GO" id="GO:0009253">
    <property type="term" value="P:peptidoglycan catabolic process"/>
    <property type="evidence" value="ECO:0007669"/>
    <property type="project" value="InterPro"/>
</dbReference>